<accession>A0ACB9CZ11</accession>
<dbReference type="EMBL" id="CM042013">
    <property type="protein sequence ID" value="KAI3739544.1"/>
    <property type="molecule type" value="Genomic_DNA"/>
</dbReference>
<evidence type="ECO:0000313" key="2">
    <source>
        <dbReference type="Proteomes" id="UP001055811"/>
    </source>
</evidence>
<protein>
    <submittedName>
        <fullName evidence="1">Uncharacterized protein</fullName>
    </submittedName>
</protein>
<reference evidence="1 2" key="2">
    <citation type="journal article" date="2022" name="Mol. Ecol. Resour.">
        <title>The genomes of chicory, endive, great burdock and yacon provide insights into Asteraceae paleo-polyploidization history and plant inulin production.</title>
        <authorList>
            <person name="Fan W."/>
            <person name="Wang S."/>
            <person name="Wang H."/>
            <person name="Wang A."/>
            <person name="Jiang F."/>
            <person name="Liu H."/>
            <person name="Zhao H."/>
            <person name="Xu D."/>
            <person name="Zhang Y."/>
        </authorList>
    </citation>
    <scope>NUCLEOTIDE SEQUENCE [LARGE SCALE GENOMIC DNA]</scope>
    <source>
        <strain evidence="2">cv. Punajuju</strain>
        <tissue evidence="1">Leaves</tissue>
    </source>
</reference>
<sequence>MAYKRHECATAIKIAGNYRRENMLKNVEVASFLGDILPISNAANEVEQSNPRVANLCRLHALDKVHQVDPKSRDRGIQQFKITLLHRLNKQFAATSEVQRNSDAQETQAFYQHYYGNYIQGLKSVDEVDRTRLTKAYQTAAVLFEVLMAVSSAESVPVADEIFEAHAEISNLNTFPLRNISSNQVLPRHHKVFNANTRVYENAEMDTQNIFPTDPESSDQVIVRHPEMKHQKHLKIPLHVIKRCTQSFNEKNSIGRGGYGRVYMGILSWGYHENKLVAVKRLDVTGHQGNKEFYTEVMMLAQYQHQNIITLIGFCDDDNEMIIVYEYASRGSLDRYLRHNAMSDRPSWPQLFKICIGVTSALDYLHNNVAEKHRIIHRDIKSANILLDENWNPKLSDFGLSRIGLANQENTFVITNIAGTHGYCDPQYERTGFLTKESDIYSLGVVFFEVLSGRLACVLSYNDERRFLHHLARTCYGNGDLHKIIDPRIRNDIKPGTLSKLSAIAYQCLKESREERPTIAKVASQLIEIQLEDDTLQDETRNMKKAPLEVVDLFKPPPVVFRILGFQSKS</sequence>
<reference evidence="2" key="1">
    <citation type="journal article" date="2022" name="Mol. Ecol. Resour.">
        <title>The genomes of chicory, endive, great burdock and yacon provide insights into Asteraceae palaeo-polyploidization history and plant inulin production.</title>
        <authorList>
            <person name="Fan W."/>
            <person name="Wang S."/>
            <person name="Wang H."/>
            <person name="Wang A."/>
            <person name="Jiang F."/>
            <person name="Liu H."/>
            <person name="Zhao H."/>
            <person name="Xu D."/>
            <person name="Zhang Y."/>
        </authorList>
    </citation>
    <scope>NUCLEOTIDE SEQUENCE [LARGE SCALE GENOMIC DNA]</scope>
    <source>
        <strain evidence="2">cv. Punajuju</strain>
    </source>
</reference>
<gene>
    <name evidence="1" type="ORF">L2E82_29952</name>
</gene>
<organism evidence="1 2">
    <name type="scientific">Cichorium intybus</name>
    <name type="common">Chicory</name>
    <dbReference type="NCBI Taxonomy" id="13427"/>
    <lineage>
        <taxon>Eukaryota</taxon>
        <taxon>Viridiplantae</taxon>
        <taxon>Streptophyta</taxon>
        <taxon>Embryophyta</taxon>
        <taxon>Tracheophyta</taxon>
        <taxon>Spermatophyta</taxon>
        <taxon>Magnoliopsida</taxon>
        <taxon>eudicotyledons</taxon>
        <taxon>Gunneridae</taxon>
        <taxon>Pentapetalae</taxon>
        <taxon>asterids</taxon>
        <taxon>campanulids</taxon>
        <taxon>Asterales</taxon>
        <taxon>Asteraceae</taxon>
        <taxon>Cichorioideae</taxon>
        <taxon>Cichorieae</taxon>
        <taxon>Cichoriinae</taxon>
        <taxon>Cichorium</taxon>
    </lineage>
</organism>
<comment type="caution">
    <text evidence="1">The sequence shown here is derived from an EMBL/GenBank/DDBJ whole genome shotgun (WGS) entry which is preliminary data.</text>
</comment>
<name>A0ACB9CZ11_CICIN</name>
<dbReference type="Proteomes" id="UP001055811">
    <property type="component" value="Linkage Group LG05"/>
</dbReference>
<keyword evidence="2" id="KW-1185">Reference proteome</keyword>
<proteinExistence type="predicted"/>
<evidence type="ECO:0000313" key="1">
    <source>
        <dbReference type="EMBL" id="KAI3739544.1"/>
    </source>
</evidence>